<evidence type="ECO:0000313" key="2">
    <source>
        <dbReference type="EMBL" id="GAT45311.1"/>
    </source>
</evidence>
<dbReference type="EMBL" id="DF841054">
    <property type="protein sequence ID" value="GAT45311.1"/>
    <property type="molecule type" value="Genomic_DNA"/>
</dbReference>
<keyword evidence="3" id="KW-1185">Reference proteome</keyword>
<dbReference type="Proteomes" id="UP000815677">
    <property type="component" value="Unassembled WGS sequence"/>
</dbReference>
<organism evidence="2 3">
    <name type="scientific">Mycena chlorophos</name>
    <name type="common">Agaric fungus</name>
    <name type="synonym">Agaricus chlorophos</name>
    <dbReference type="NCBI Taxonomy" id="658473"/>
    <lineage>
        <taxon>Eukaryota</taxon>
        <taxon>Fungi</taxon>
        <taxon>Dikarya</taxon>
        <taxon>Basidiomycota</taxon>
        <taxon>Agaricomycotina</taxon>
        <taxon>Agaricomycetes</taxon>
        <taxon>Agaricomycetidae</taxon>
        <taxon>Agaricales</taxon>
        <taxon>Marasmiineae</taxon>
        <taxon>Mycenaceae</taxon>
        <taxon>Mycena</taxon>
    </lineage>
</organism>
<name>A0ABQ0L604_MYCCL</name>
<gene>
    <name evidence="2" type="ORF">MCHLO_02897</name>
</gene>
<proteinExistence type="predicted"/>
<feature type="non-terminal residue" evidence="2">
    <location>
        <position position="1"/>
    </location>
</feature>
<feature type="compositionally biased region" description="Acidic residues" evidence="1">
    <location>
        <begin position="50"/>
        <end position="59"/>
    </location>
</feature>
<evidence type="ECO:0000256" key="1">
    <source>
        <dbReference type="SAM" id="MobiDB-lite"/>
    </source>
</evidence>
<sequence>EVPSPLATAVPSISAQSSDEEPPRKKRRVQTQNDQDFLRFLDLSAAEANADSDEDEDESAADRRFINDEEDEFEPDHSVVTANPRLFPDEPEGLPDDADELRAIGEALSAKYASGLASRDRRQSLPEVHESVLKHAPLLLEYQRVPGSTFVPELGRVERPCHGEIVLAGPPPVSTGDNTFCLVYTRKNHEYDLLLHLFHSSCVASATAVGLGSGLVVVEIGPGELEWTREHDPAQWAKSKLDWKKVYDGPQVREVLRMSTYKYFCSQLALFATQRLNKWERRGPKVISGFEANVFIRSRCGTSNRIAARVSARWIRFRSGENAGHLGLLQANPSSNHDEMHEWDEILIIPSLCRGQSQEERLGLFDPNRV</sequence>
<protein>
    <submittedName>
        <fullName evidence="2">Uncharacterized protein</fullName>
    </submittedName>
</protein>
<evidence type="ECO:0000313" key="3">
    <source>
        <dbReference type="Proteomes" id="UP000815677"/>
    </source>
</evidence>
<feature type="non-terminal residue" evidence="2">
    <location>
        <position position="370"/>
    </location>
</feature>
<accession>A0ABQ0L604</accession>
<feature type="region of interest" description="Disordered" evidence="1">
    <location>
        <begin position="1"/>
        <end position="76"/>
    </location>
</feature>
<reference evidence="2" key="1">
    <citation type="submission" date="2014-09" db="EMBL/GenBank/DDBJ databases">
        <title>Genome sequence of the luminous mushroom Mycena chlorophos for searching fungal bioluminescence genes.</title>
        <authorList>
            <person name="Tanaka Y."/>
            <person name="Kasuga D."/>
            <person name="Oba Y."/>
            <person name="Hase S."/>
            <person name="Sato K."/>
            <person name="Oba Y."/>
            <person name="Sakakibara Y."/>
        </authorList>
    </citation>
    <scope>NUCLEOTIDE SEQUENCE</scope>
</reference>